<sequence length="55" mass="5570">MLRCNNRGSLLRLGTGAAQTMSKGSTAMKNVALAVVLALAALGMYAAIFLKVSGG</sequence>
<dbReference type="EMBL" id="UIDG01000014">
    <property type="protein sequence ID" value="SUS03800.1"/>
    <property type="molecule type" value="Genomic_DNA"/>
</dbReference>
<protein>
    <submittedName>
        <fullName evidence="2">Uncharacterized protein</fullName>
    </submittedName>
</protein>
<accession>A0A380TAA2</accession>
<evidence type="ECO:0000313" key="2">
    <source>
        <dbReference type="EMBL" id="SUS03800.1"/>
    </source>
</evidence>
<dbReference type="AlphaFoldDB" id="A0A380TAA2"/>
<keyword evidence="1" id="KW-0472">Membrane</keyword>
<proteinExistence type="predicted"/>
<gene>
    <name evidence="2" type="ORF">DF3PB_1100008</name>
</gene>
<name>A0A380TAA2_9ZZZZ</name>
<feature type="transmembrane region" description="Helical" evidence="1">
    <location>
        <begin position="31"/>
        <end position="50"/>
    </location>
</feature>
<evidence type="ECO:0000256" key="1">
    <source>
        <dbReference type="SAM" id="Phobius"/>
    </source>
</evidence>
<organism evidence="2">
    <name type="scientific">metagenome</name>
    <dbReference type="NCBI Taxonomy" id="256318"/>
    <lineage>
        <taxon>unclassified sequences</taxon>
        <taxon>metagenomes</taxon>
    </lineage>
</organism>
<keyword evidence="1" id="KW-1133">Transmembrane helix</keyword>
<keyword evidence="1" id="KW-0812">Transmembrane</keyword>
<reference evidence="2" key="1">
    <citation type="submission" date="2018-07" db="EMBL/GenBank/DDBJ databases">
        <authorList>
            <person name="Quirk P.G."/>
            <person name="Krulwich T.A."/>
        </authorList>
    </citation>
    <scope>NUCLEOTIDE SEQUENCE</scope>
</reference>